<dbReference type="EMBL" id="BART01010859">
    <property type="protein sequence ID" value="GAG77791.1"/>
    <property type="molecule type" value="Genomic_DNA"/>
</dbReference>
<protein>
    <recommendedName>
        <fullName evidence="6">3-keto-5-aminohexanoate cleavage enzyme</fullName>
    </recommendedName>
</protein>
<proteinExistence type="predicted"/>
<dbReference type="GO" id="GO:0046872">
    <property type="term" value="F:metal ion binding"/>
    <property type="evidence" value="ECO:0007669"/>
    <property type="project" value="UniProtKB-KW"/>
</dbReference>
<organism evidence="5">
    <name type="scientific">marine sediment metagenome</name>
    <dbReference type="NCBI Taxonomy" id="412755"/>
    <lineage>
        <taxon>unclassified sequences</taxon>
        <taxon>metagenomes</taxon>
        <taxon>ecological metagenomes</taxon>
    </lineage>
</organism>
<sequence length="61" mass="6555">MEKLVITCALTGSLTSRAQNPALPHTPEELANDAYACYEAGATMIHLHARMPDGTPTLNFV</sequence>
<dbReference type="Gene3D" id="3.20.20.70">
    <property type="entry name" value="Aldolase class I"/>
    <property type="match status" value="1"/>
</dbReference>
<dbReference type="GO" id="GO:0043720">
    <property type="term" value="F:3-keto-5-aminohexanoate cleavage activity"/>
    <property type="evidence" value="ECO:0007669"/>
    <property type="project" value="InterPro"/>
</dbReference>
<evidence type="ECO:0000256" key="3">
    <source>
        <dbReference type="ARBA" id="ARBA00022723"/>
    </source>
</evidence>
<keyword evidence="4" id="KW-0862">Zinc</keyword>
<name>X1C071_9ZZZZ</name>
<evidence type="ECO:0000313" key="5">
    <source>
        <dbReference type="EMBL" id="GAG77791.1"/>
    </source>
</evidence>
<dbReference type="AlphaFoldDB" id="X1C071"/>
<evidence type="ECO:0000256" key="4">
    <source>
        <dbReference type="ARBA" id="ARBA00022833"/>
    </source>
</evidence>
<dbReference type="InterPro" id="IPR013785">
    <property type="entry name" value="Aldolase_TIM"/>
</dbReference>
<gene>
    <name evidence="5" type="ORF">S01H4_23417</name>
</gene>
<dbReference type="Pfam" id="PF05853">
    <property type="entry name" value="BKACE"/>
    <property type="match status" value="1"/>
</dbReference>
<keyword evidence="2" id="KW-0808">Transferase</keyword>
<evidence type="ECO:0000256" key="2">
    <source>
        <dbReference type="ARBA" id="ARBA00022679"/>
    </source>
</evidence>
<evidence type="ECO:0000256" key="1">
    <source>
        <dbReference type="ARBA" id="ARBA00001947"/>
    </source>
</evidence>
<dbReference type="PANTHER" id="PTHR37418:SF2">
    <property type="entry name" value="3-KETO-5-AMINOHEXANOATE CLEAVAGE ENZYME"/>
    <property type="match status" value="1"/>
</dbReference>
<accession>X1C071</accession>
<keyword evidence="3" id="KW-0479">Metal-binding</keyword>
<reference evidence="5" key="1">
    <citation type="journal article" date="2014" name="Front. Microbiol.">
        <title>High frequency of phylogenetically diverse reductive dehalogenase-homologous genes in deep subseafloor sedimentary metagenomes.</title>
        <authorList>
            <person name="Kawai M."/>
            <person name="Futagami T."/>
            <person name="Toyoda A."/>
            <person name="Takaki Y."/>
            <person name="Nishi S."/>
            <person name="Hori S."/>
            <person name="Arai W."/>
            <person name="Tsubouchi T."/>
            <person name="Morono Y."/>
            <person name="Uchiyama I."/>
            <person name="Ito T."/>
            <person name="Fujiyama A."/>
            <person name="Inagaki F."/>
            <person name="Takami H."/>
        </authorList>
    </citation>
    <scope>NUCLEOTIDE SEQUENCE</scope>
    <source>
        <strain evidence="5">Expedition CK06-06</strain>
    </source>
</reference>
<dbReference type="InterPro" id="IPR008567">
    <property type="entry name" value="BKACE"/>
</dbReference>
<comment type="caution">
    <text evidence="5">The sequence shown here is derived from an EMBL/GenBank/DDBJ whole genome shotgun (WGS) entry which is preliminary data.</text>
</comment>
<evidence type="ECO:0008006" key="6">
    <source>
        <dbReference type="Google" id="ProtNLM"/>
    </source>
</evidence>
<comment type="cofactor">
    <cofactor evidence="1">
        <name>Zn(2+)</name>
        <dbReference type="ChEBI" id="CHEBI:29105"/>
    </cofactor>
</comment>
<dbReference type="PANTHER" id="PTHR37418">
    <property type="entry name" value="3-KETO-5-AMINOHEXANOATE CLEAVAGE ENZYME-RELATED"/>
    <property type="match status" value="1"/>
</dbReference>